<dbReference type="NCBIfam" id="NF006190">
    <property type="entry name" value="PRK08324.1-4"/>
    <property type="match status" value="1"/>
</dbReference>
<dbReference type="GO" id="GO:0016491">
    <property type="term" value="F:oxidoreductase activity"/>
    <property type="evidence" value="ECO:0007669"/>
    <property type="project" value="UniProtKB-KW"/>
</dbReference>
<dbReference type="InterPro" id="IPR013454">
    <property type="entry name" value="Bifunc_RhaD/ADH"/>
</dbReference>
<evidence type="ECO:0000313" key="5">
    <source>
        <dbReference type="Proteomes" id="UP000000292"/>
    </source>
</evidence>
<accession>F8IDX7</accession>
<gene>
    <name evidence="4" type="ordered locus">TC41_0673</name>
</gene>
<dbReference type="eggNOG" id="COG1028">
    <property type="taxonomic scope" value="Bacteria"/>
</dbReference>
<comment type="similarity">
    <text evidence="1">Belongs to the short-chain dehydrogenases/reductases (SDR) family.</text>
</comment>
<dbReference type="InterPro" id="IPR001303">
    <property type="entry name" value="Aldolase_II/adducin_N"/>
</dbReference>
<dbReference type="InterPro" id="IPR002347">
    <property type="entry name" value="SDR_fam"/>
</dbReference>
<dbReference type="PANTHER" id="PTHR43669:SF8">
    <property type="entry name" value="SHORT-CHAIN TYPE DEHYDROGENASE_REDUCTASE-RELATED"/>
    <property type="match status" value="1"/>
</dbReference>
<dbReference type="NCBIfam" id="NF006189">
    <property type="entry name" value="PRK08324.1-3"/>
    <property type="match status" value="1"/>
</dbReference>
<dbReference type="EMBL" id="CP002902">
    <property type="protein sequence ID" value="AEJ42631.1"/>
    <property type="molecule type" value="Genomic_DNA"/>
</dbReference>
<evidence type="ECO:0000259" key="3">
    <source>
        <dbReference type="SMART" id="SM01007"/>
    </source>
</evidence>
<protein>
    <submittedName>
        <fullName evidence="4">Rhamnulose-1-phosphate aldolase/alcohol dehydrogenase</fullName>
    </submittedName>
</protein>
<dbReference type="FunFam" id="3.40.50.720:FF:000084">
    <property type="entry name" value="Short-chain dehydrogenase reductase"/>
    <property type="match status" value="1"/>
</dbReference>
<dbReference type="HOGENOM" id="CLU_024866_0_0_9"/>
<dbReference type="PRINTS" id="PR00081">
    <property type="entry name" value="GDHRDH"/>
</dbReference>
<dbReference type="Proteomes" id="UP000000292">
    <property type="component" value="Chromosome"/>
</dbReference>
<dbReference type="SUPFAM" id="SSF53639">
    <property type="entry name" value="AraD/HMP-PK domain-like"/>
    <property type="match status" value="1"/>
</dbReference>
<keyword evidence="2" id="KW-0560">Oxidoreductase</keyword>
<dbReference type="SMART" id="SM01007">
    <property type="entry name" value="Aldolase_II"/>
    <property type="match status" value="1"/>
</dbReference>
<dbReference type="CDD" id="cd08943">
    <property type="entry name" value="R1PA_ADH_SDR_c"/>
    <property type="match status" value="1"/>
</dbReference>
<dbReference type="eggNOG" id="COG3347">
    <property type="taxonomic scope" value="Bacteria"/>
</dbReference>
<dbReference type="STRING" id="1048834.TC41_0673"/>
<dbReference type="KEGG" id="aad:TC41_0673"/>
<dbReference type="NCBIfam" id="TIGR02632">
    <property type="entry name" value="RhaD_aldol-ADH"/>
    <property type="match status" value="1"/>
</dbReference>
<dbReference type="Gene3D" id="3.40.50.720">
    <property type="entry name" value="NAD(P)-binding Rossmann-like Domain"/>
    <property type="match status" value="1"/>
</dbReference>
<dbReference type="OrthoDB" id="9774430at2"/>
<dbReference type="PATRIC" id="fig|1048834.4.peg.635"/>
<dbReference type="InterPro" id="IPR036291">
    <property type="entry name" value="NAD(P)-bd_dom_sf"/>
</dbReference>
<reference evidence="5" key="2">
    <citation type="submission" date="2011-06" db="EMBL/GenBank/DDBJ databases">
        <title>The complete genome sequence of Alicyclobacillus acidocaldarius sp. Tc-4-1.</title>
        <authorList>
            <person name="Chen Y."/>
            <person name="He Y."/>
            <person name="Dong Z."/>
            <person name="Hu S."/>
        </authorList>
    </citation>
    <scope>NUCLEOTIDE SEQUENCE [LARGE SCALE GENOMIC DNA]</scope>
    <source>
        <strain evidence="5">Tc-4-1</strain>
    </source>
</reference>
<dbReference type="Pfam" id="PF13561">
    <property type="entry name" value="adh_short_C2"/>
    <property type="match status" value="1"/>
</dbReference>
<proteinExistence type="inferred from homology"/>
<dbReference type="Pfam" id="PF00596">
    <property type="entry name" value="Aldolase_II"/>
    <property type="match status" value="1"/>
</dbReference>
<sequence length="687" mass="74950">MIKEETAVIVTQETTVLQELVDRSRRLGADRSVCNWGGGNTSAKTTMLDHMGREIRVMWVKGSGSDLAEATEKSFTALRLDEVLPLMERDAMTDEEMVDYLAHCMVEAKHPRSSIETLLHAFIPHAHVDHTHPDSIIAICTSTNGREVAKEIFGDRAVWVPYLRPGFALSKLVAEAVRANPHCECVLMEKHGLITWGETSEACYANTMRIIGEAAEYLKAKQRGRLAFGGVKHPALPQEERRRIAVQILPFVRGIVSERQGAILSYDDSPEFLEFAGSHDAPSLSQVGAACPDHLVHTKRRPLFVDWFPSEGVDALKEKLRAALTAYRDDYAAYYERNVDLDVPMHDPFPRIILIPGLGAIGTGKNKKMANIALDLYRRAIAVMRGATALGEFVSLSEKESFDVEYWPLELYKLTLAPPEKELSRKVAYITGGAGGIGSATARRLAEEGAHVVIADLAVDAARQLADDLCTEHGPGAAIGVALDVTQEEAVVRSIEEAILAYGGIDLFVSNAGLASSAPITETSLEEWNKNVAVLGTGYFLTSREAFRVMVEQGCGGAMVFVTSKNAVYAGKDASAYSSAKAMENHLARCLAVEGGPHGIRVNIVLPDAVLQGSHIWNSAWREERARAYGIAPEELEDYYRSRTILGVNILPEDIAEAILFFCSPRSAKTTGCMLTVDGGVAAAFPR</sequence>
<dbReference type="AlphaFoldDB" id="F8IDX7"/>
<name>F8IDX7_ALIAT</name>
<dbReference type="InterPro" id="IPR036409">
    <property type="entry name" value="Aldolase_II/adducin_N_sf"/>
</dbReference>
<dbReference type="PANTHER" id="PTHR43669">
    <property type="entry name" value="5-KETO-D-GLUCONATE 5-REDUCTASE"/>
    <property type="match status" value="1"/>
</dbReference>
<feature type="domain" description="Class II aldolase/adducin N-terminal" evidence="3">
    <location>
        <begin position="19"/>
        <end position="218"/>
    </location>
</feature>
<dbReference type="SUPFAM" id="SSF51735">
    <property type="entry name" value="NAD(P)-binding Rossmann-fold domains"/>
    <property type="match status" value="1"/>
</dbReference>
<dbReference type="GO" id="GO:0008206">
    <property type="term" value="P:bile acid metabolic process"/>
    <property type="evidence" value="ECO:0007669"/>
    <property type="project" value="UniProtKB-ARBA"/>
</dbReference>
<dbReference type="Gene3D" id="3.40.225.10">
    <property type="entry name" value="Class II aldolase/adducin N-terminal domain"/>
    <property type="match status" value="1"/>
</dbReference>
<evidence type="ECO:0000256" key="2">
    <source>
        <dbReference type="ARBA" id="ARBA00023002"/>
    </source>
</evidence>
<evidence type="ECO:0000313" key="4">
    <source>
        <dbReference type="EMBL" id="AEJ42631.1"/>
    </source>
</evidence>
<organism evidence="4 5">
    <name type="scientific">Alicyclobacillus acidocaldarius (strain Tc-4-1)</name>
    <name type="common">Bacillus acidocaldarius</name>
    <dbReference type="NCBI Taxonomy" id="1048834"/>
    <lineage>
        <taxon>Bacteria</taxon>
        <taxon>Bacillati</taxon>
        <taxon>Bacillota</taxon>
        <taxon>Bacilli</taxon>
        <taxon>Bacillales</taxon>
        <taxon>Alicyclobacillaceae</taxon>
        <taxon>Alicyclobacillus</taxon>
    </lineage>
</organism>
<evidence type="ECO:0000256" key="1">
    <source>
        <dbReference type="ARBA" id="ARBA00006484"/>
    </source>
</evidence>
<reference evidence="4 5" key="1">
    <citation type="journal article" date="2011" name="J. Bacteriol.">
        <title>Complete Genome Sequence of Alicyclobacillus acidocaldarius Strain Tc-4-1.</title>
        <authorList>
            <person name="Chen Y."/>
            <person name="He Y."/>
            <person name="Zhang B."/>
            <person name="Yang J."/>
            <person name="Li W."/>
            <person name="Dong Z."/>
            <person name="Hu S."/>
        </authorList>
    </citation>
    <scope>NUCLEOTIDE SEQUENCE [LARGE SCALE GENOMIC DNA]</scope>
    <source>
        <strain evidence="4 5">Tc-4-1</strain>
    </source>
</reference>